<dbReference type="Proteomes" id="UP001464555">
    <property type="component" value="Unassembled WGS sequence"/>
</dbReference>
<evidence type="ECO:0008006" key="4">
    <source>
        <dbReference type="Google" id="ProtNLM"/>
    </source>
</evidence>
<reference evidence="2 3" key="1">
    <citation type="submission" date="2024-04" db="EMBL/GenBank/DDBJ databases">
        <title>Flavobacterium sp. DGU11 16S ribosomal RNA gene Genome sequencing and assembly.</title>
        <authorList>
            <person name="Park S."/>
        </authorList>
    </citation>
    <scope>NUCLEOTIDE SEQUENCE [LARGE SCALE GENOMIC DNA]</scope>
    <source>
        <strain evidence="2 3">DGU11</strain>
    </source>
</reference>
<evidence type="ECO:0000313" key="2">
    <source>
        <dbReference type="EMBL" id="MEL1242921.1"/>
    </source>
</evidence>
<evidence type="ECO:0000256" key="1">
    <source>
        <dbReference type="SAM" id="SignalP"/>
    </source>
</evidence>
<protein>
    <recommendedName>
        <fullName evidence="4">Tetratricopeptide repeat-containing protein</fullName>
    </recommendedName>
</protein>
<evidence type="ECO:0000313" key="3">
    <source>
        <dbReference type="Proteomes" id="UP001464555"/>
    </source>
</evidence>
<dbReference type="RefSeq" id="WP_341695241.1">
    <property type="nucleotide sequence ID" value="NZ_JBBYHR010000001.1"/>
</dbReference>
<dbReference type="EMBL" id="JBBYHR010000001">
    <property type="protein sequence ID" value="MEL1242921.1"/>
    <property type="molecule type" value="Genomic_DNA"/>
</dbReference>
<comment type="caution">
    <text evidence="2">The sequence shown here is derived from an EMBL/GenBank/DDBJ whole genome shotgun (WGS) entry which is preliminary data.</text>
</comment>
<organism evidence="2 3">
    <name type="scientific">Flavobacterium arundinis</name>
    <dbReference type="NCBI Taxonomy" id="3139143"/>
    <lineage>
        <taxon>Bacteria</taxon>
        <taxon>Pseudomonadati</taxon>
        <taxon>Bacteroidota</taxon>
        <taxon>Flavobacteriia</taxon>
        <taxon>Flavobacteriales</taxon>
        <taxon>Flavobacteriaceae</taxon>
        <taxon>Flavobacterium</taxon>
    </lineage>
</organism>
<sequence>MKTKLLLLFLVATLNSFAQDRYETIKIALQLVKSKTTIDGKDKRVLNLLENMYNETLQANEGQLSEATINMYKTFAEDPTLPNSHLFYLFNLYQEEIQNPEVSSDFQIGCMKLLSGEFVETYNTIPAIVLIYMGEALMAANMQDKAKTHFEMASGFYPDSVPIKVYNYILADEGSAKEKMKKGLLKRYPDHWMVTQMVK</sequence>
<proteinExistence type="predicted"/>
<keyword evidence="1" id="KW-0732">Signal</keyword>
<name>A0ABU9HSG7_9FLAO</name>
<feature type="signal peptide" evidence="1">
    <location>
        <begin position="1"/>
        <end position="18"/>
    </location>
</feature>
<accession>A0ABU9HSG7</accession>
<feature type="chain" id="PRO_5047535867" description="Tetratricopeptide repeat-containing protein" evidence="1">
    <location>
        <begin position="19"/>
        <end position="199"/>
    </location>
</feature>
<gene>
    <name evidence="2" type="ORF">AAEO56_01495</name>
</gene>
<keyword evidence="3" id="KW-1185">Reference proteome</keyword>